<organism evidence="6 8">
    <name type="scientific">Panine betaherpesvirus 2</name>
    <name type="common">Chimpanzee cytomegalovirus</name>
    <dbReference type="NCBI Taxonomy" id="188763"/>
    <lineage>
        <taxon>Viruses</taxon>
        <taxon>Duplodnaviria</taxon>
        <taxon>Heunggongvirae</taxon>
        <taxon>Peploviricota</taxon>
        <taxon>Herviviricetes</taxon>
        <taxon>Herpesvirales</taxon>
        <taxon>Orthoherpesviridae</taxon>
        <taxon>Betaherpesvirinae</taxon>
        <taxon>Cytomegalovirus</taxon>
        <taxon>Cytomegalovirus paninebeta2</taxon>
    </lineage>
</organism>
<name>Q8QS06_9BETA</name>
<dbReference type="GO" id="GO:0044423">
    <property type="term" value="C:virion component"/>
    <property type="evidence" value="ECO:0007669"/>
    <property type="project" value="UniProtKB-KW"/>
</dbReference>
<dbReference type="EMBL" id="MZ151943">
    <property type="protein sequence ID" value="QXV67843.1"/>
    <property type="molecule type" value="Genomic_DNA"/>
</dbReference>
<keyword evidence="8" id="KW-1185">Reference proteome</keyword>
<evidence type="ECO:0000256" key="3">
    <source>
        <dbReference type="ARBA" id="ARBA00022844"/>
    </source>
</evidence>
<dbReference type="Proteomes" id="UP000099188">
    <property type="component" value="Segment"/>
</dbReference>
<keyword evidence="2" id="KW-0920">Virion tegument</keyword>
<evidence type="ECO:0000256" key="4">
    <source>
        <dbReference type="ARBA" id="ARBA00022921"/>
    </source>
</evidence>
<reference evidence="7" key="2">
    <citation type="submission" date="2021-05" db="EMBL/GenBank/DDBJ databases">
        <title>Cloning and multi-omic analysis of chimpanzee cytomegalovirus: a resource for comparative functional genomics.</title>
        <authorList>
            <person name="Phan Q.V."/>
        </authorList>
    </citation>
    <scope>NUCLEOTIDE SEQUENCE</scope>
    <source>
        <strain evidence="7">Heberling</strain>
    </source>
</reference>
<accession>Q8QS06</accession>
<gene>
    <name evidence="6" type="primary">UL94</name>
    <name evidence="6" type="ORF">CCMVgp084</name>
</gene>
<keyword evidence="3" id="KW-0946">Virion</keyword>
<dbReference type="Pfam" id="PF03044">
    <property type="entry name" value="Herpes_UL16"/>
    <property type="match status" value="1"/>
</dbReference>
<evidence type="ECO:0000313" key="8">
    <source>
        <dbReference type="Proteomes" id="UP000099188"/>
    </source>
</evidence>
<keyword evidence="5" id="KW-1035">Host cytoplasm</keyword>
<dbReference type="GeneID" id="935472"/>
<keyword evidence="4" id="KW-0426">Late protein</keyword>
<proteinExistence type="predicted"/>
<dbReference type="KEGG" id="vg:935472"/>
<dbReference type="OrthoDB" id="8436at10239"/>
<evidence type="ECO:0000256" key="2">
    <source>
        <dbReference type="ARBA" id="ARBA00022580"/>
    </source>
</evidence>
<dbReference type="RefSeq" id="NP_612726.1">
    <property type="nucleotide sequence ID" value="NC_003521.1"/>
</dbReference>
<dbReference type="InterPro" id="IPR004286">
    <property type="entry name" value="Herpes_UL16/UL94"/>
</dbReference>
<dbReference type="EMBL" id="AF480884">
    <property type="protein sequence ID" value="AAM00732.1"/>
    <property type="molecule type" value="Genomic_DNA"/>
</dbReference>
<reference evidence="6 8" key="1">
    <citation type="journal article" date="2003" name="J. Gen. Virol.">
        <title>The human cytomegalovirus genome revisited: comparison with the chimpanzee cytomegalovirus genome.</title>
        <authorList>
            <person name="Davison A.J."/>
            <person name="Dolan A."/>
            <person name="Akter P."/>
            <person name="Addison C."/>
            <person name="Dargan D.J."/>
            <person name="Alcendor D.J."/>
            <person name="McGeoch D.J."/>
            <person name="Hayward G.S."/>
        </authorList>
    </citation>
    <scope>NUCLEOTIDE SEQUENCE [LARGE SCALE GENOMIC DNA]</scope>
    <source>
        <strain evidence="6">Heberling</strain>
    </source>
</reference>
<evidence type="ECO:0000313" key="6">
    <source>
        <dbReference type="EMBL" id="AAM00732.1"/>
    </source>
</evidence>
<keyword evidence="1" id="KW-1048">Host nucleus</keyword>
<protein>
    <submittedName>
        <fullName evidence="6">Tegument protein UL16</fullName>
    </submittedName>
</protein>
<sequence length="346" mass="38280">MAWGNGVCANDSRSVRQFLQEECIWRLVSKGQKHREYRAICCKSAIFSTQDDSSCILCQLILLRRNRHEYIICLNANGKYQGHYSSPRVHRRRRHICHLPPVYQLIITGPLGPAHLDFLPRFNHVVSSMSCRGISPDTMYEVCQVVSEDEAKRVVIKGDGAVSLTGDKAVSLGGTGAWLVVRPEGYVLYFYILCYDLYTSCGNRQEMPSMARLMAAATACGQMGCTFCVDHGGHVDPTGEYAGSVSDHGGCFCYIPCGPMTQSAIHNPEPATFFCEDEKAQFLCTCGSKTAPQITLASGLDYVFGVKDAEGGWLQAKQDVWDLVKVEEPVSRMLVCSCPVLKNLVH</sequence>
<evidence type="ECO:0000256" key="5">
    <source>
        <dbReference type="ARBA" id="ARBA00023200"/>
    </source>
</evidence>
<evidence type="ECO:0000313" key="7">
    <source>
        <dbReference type="EMBL" id="QXV67843.1"/>
    </source>
</evidence>
<evidence type="ECO:0000256" key="1">
    <source>
        <dbReference type="ARBA" id="ARBA00022562"/>
    </source>
</evidence>